<evidence type="ECO:0000313" key="1">
    <source>
        <dbReference type="EMBL" id="GGW30498.1"/>
    </source>
</evidence>
<dbReference type="Proteomes" id="UP000620224">
    <property type="component" value="Unassembled WGS sequence"/>
</dbReference>
<organism evidence="1 2">
    <name type="scientific">Streptomyces lucensis JCM 4490</name>
    <dbReference type="NCBI Taxonomy" id="1306176"/>
    <lineage>
        <taxon>Bacteria</taxon>
        <taxon>Bacillati</taxon>
        <taxon>Actinomycetota</taxon>
        <taxon>Actinomycetes</taxon>
        <taxon>Kitasatosporales</taxon>
        <taxon>Streptomycetaceae</taxon>
        <taxon>Streptomyces</taxon>
    </lineage>
</organism>
<dbReference type="AlphaFoldDB" id="A0A918MKE8"/>
<sequence>MAVERLDQLFLAADGTVWVRTDPAPDVEDDDIRWHRARRDVYDRAEREGLLGAPGRPVTREVRGSGVPLSWAAGAPAAGVAGTLLARRAVARRRTGPPRREPRQELIDL</sequence>
<accession>A0A918MKE8</accession>
<protein>
    <submittedName>
        <fullName evidence="1">Uncharacterized protein</fullName>
    </submittedName>
</protein>
<keyword evidence="2" id="KW-1185">Reference proteome</keyword>
<comment type="caution">
    <text evidence="1">The sequence shown here is derived from an EMBL/GenBank/DDBJ whole genome shotgun (WGS) entry which is preliminary data.</text>
</comment>
<reference evidence="1" key="2">
    <citation type="submission" date="2020-09" db="EMBL/GenBank/DDBJ databases">
        <authorList>
            <person name="Sun Q."/>
            <person name="Ohkuma M."/>
        </authorList>
    </citation>
    <scope>NUCLEOTIDE SEQUENCE</scope>
    <source>
        <strain evidence="1">JCM 4490</strain>
    </source>
</reference>
<evidence type="ECO:0000313" key="2">
    <source>
        <dbReference type="Proteomes" id="UP000620224"/>
    </source>
</evidence>
<name>A0A918MKE8_9ACTN</name>
<proteinExistence type="predicted"/>
<gene>
    <name evidence="1" type="ORF">GCM10010503_02610</name>
</gene>
<reference evidence="1" key="1">
    <citation type="journal article" date="2014" name="Int. J. Syst. Evol. Microbiol.">
        <title>Complete genome sequence of Corynebacterium casei LMG S-19264T (=DSM 44701T), isolated from a smear-ripened cheese.</title>
        <authorList>
            <consortium name="US DOE Joint Genome Institute (JGI-PGF)"/>
            <person name="Walter F."/>
            <person name="Albersmeier A."/>
            <person name="Kalinowski J."/>
            <person name="Ruckert C."/>
        </authorList>
    </citation>
    <scope>NUCLEOTIDE SEQUENCE</scope>
    <source>
        <strain evidence="1">JCM 4490</strain>
    </source>
</reference>
<dbReference type="RefSeq" id="WP_373304986.1">
    <property type="nucleotide sequence ID" value="NZ_BMUE01000001.1"/>
</dbReference>
<dbReference type="EMBL" id="BMUE01000001">
    <property type="protein sequence ID" value="GGW30498.1"/>
    <property type="molecule type" value="Genomic_DNA"/>
</dbReference>